<accession>A0A953LIN2</accession>
<dbReference type="Proteomes" id="UP000732377">
    <property type="component" value="Unassembled WGS sequence"/>
</dbReference>
<keyword evidence="3 6" id="KW-0812">Transmembrane</keyword>
<comment type="caution">
    <text evidence="8">The sequence shown here is derived from an EMBL/GenBank/DDBJ whole genome shotgun (WGS) entry which is preliminary data.</text>
</comment>
<keyword evidence="5 6" id="KW-0472">Membrane</keyword>
<evidence type="ECO:0000313" key="8">
    <source>
        <dbReference type="EMBL" id="MBY6276244.1"/>
    </source>
</evidence>
<sequence length="411" mass="42886">MQQGLLAPQKRLGTAGLIALITVLNMTAPLSTDMYLPSFPTMMDEFGVTAGVLNLTLVGFFFFFAVGMLVFGPFSDRYGRKPVLVAGLGLYLAASLACAGAGSIWQLILFRVLQALGAGCMVSVSTALVKDCFDGRMRGTILATIQSMSVIAPMLAPIIGAFIVQYATWRTTFLVLAGISLCSLTAALLLQEPLPPGARLRGPILGSLGRLFVVARNPSFTSLLLVVALIPAGFMAYISVSSYIYQGFFGLSETAYSLFFATNAGVSVLGPLTYIAINRKVPSRLIITGALGLALCGGLAVLLLGRTAPLAFLLSFIPYSFGSSLIRPVSTNTLLSQQDSDTGSASALINFGNTAMGSLGMVLAALPWPDFVTGLGTIAAGCALLALLGWAVLLLSSIPLRGIKEGLSSGD</sequence>
<dbReference type="AlphaFoldDB" id="A0A953LIN2"/>
<feature type="transmembrane region" description="Helical" evidence="6">
    <location>
        <begin position="347"/>
        <end position="368"/>
    </location>
</feature>
<keyword evidence="2" id="KW-0813">Transport</keyword>
<dbReference type="RefSeq" id="WP_273379244.1">
    <property type="nucleotide sequence ID" value="NZ_PIUK01000067.1"/>
</dbReference>
<feature type="transmembrane region" description="Helical" evidence="6">
    <location>
        <begin position="256"/>
        <end position="277"/>
    </location>
</feature>
<gene>
    <name evidence="8" type="ORF">CWE10_08480</name>
</gene>
<reference evidence="8" key="1">
    <citation type="submission" date="2017-11" db="EMBL/GenBank/DDBJ databases">
        <title>Three new genomes from thermophilic consortium.</title>
        <authorList>
            <person name="Quaggio R."/>
            <person name="Amgarten D."/>
            <person name="Setubal J.C."/>
        </authorList>
    </citation>
    <scope>NUCLEOTIDE SEQUENCE</scope>
    <source>
        <strain evidence="8">ZCTH01-B2</strain>
    </source>
</reference>
<feature type="transmembrane region" description="Helical" evidence="6">
    <location>
        <begin position="284"/>
        <end position="304"/>
    </location>
</feature>
<feature type="transmembrane region" description="Helical" evidence="6">
    <location>
        <begin position="173"/>
        <end position="190"/>
    </location>
</feature>
<feature type="domain" description="Major facilitator superfamily (MFS) profile" evidence="7">
    <location>
        <begin position="17"/>
        <end position="401"/>
    </location>
</feature>
<dbReference type="SUPFAM" id="SSF103473">
    <property type="entry name" value="MFS general substrate transporter"/>
    <property type="match status" value="1"/>
</dbReference>
<feature type="transmembrane region" description="Helical" evidence="6">
    <location>
        <begin position="374"/>
        <end position="395"/>
    </location>
</feature>
<feature type="transmembrane region" description="Helical" evidence="6">
    <location>
        <begin position="141"/>
        <end position="167"/>
    </location>
</feature>
<feature type="transmembrane region" description="Helical" evidence="6">
    <location>
        <begin position="83"/>
        <end position="102"/>
    </location>
</feature>
<evidence type="ECO:0000256" key="2">
    <source>
        <dbReference type="ARBA" id="ARBA00022448"/>
    </source>
</evidence>
<dbReference type="GO" id="GO:0022857">
    <property type="term" value="F:transmembrane transporter activity"/>
    <property type="evidence" value="ECO:0007669"/>
    <property type="project" value="InterPro"/>
</dbReference>
<evidence type="ECO:0000256" key="5">
    <source>
        <dbReference type="ARBA" id="ARBA00023136"/>
    </source>
</evidence>
<keyword evidence="4 6" id="KW-1133">Transmembrane helix</keyword>
<feature type="transmembrane region" description="Helical" evidence="6">
    <location>
        <begin position="51"/>
        <end position="71"/>
    </location>
</feature>
<organism evidence="8 9">
    <name type="scientific">Symbiobacterium thermophilum</name>
    <dbReference type="NCBI Taxonomy" id="2734"/>
    <lineage>
        <taxon>Bacteria</taxon>
        <taxon>Bacillati</taxon>
        <taxon>Bacillota</taxon>
        <taxon>Clostridia</taxon>
        <taxon>Eubacteriales</taxon>
        <taxon>Symbiobacteriaceae</taxon>
        <taxon>Symbiobacterium</taxon>
    </lineage>
</organism>
<dbReference type="PANTHER" id="PTHR23502">
    <property type="entry name" value="MAJOR FACILITATOR SUPERFAMILY"/>
    <property type="match status" value="1"/>
</dbReference>
<feature type="transmembrane region" description="Helical" evidence="6">
    <location>
        <begin position="310"/>
        <end position="326"/>
    </location>
</feature>
<evidence type="ECO:0000256" key="1">
    <source>
        <dbReference type="ARBA" id="ARBA00004651"/>
    </source>
</evidence>
<evidence type="ECO:0000256" key="3">
    <source>
        <dbReference type="ARBA" id="ARBA00022692"/>
    </source>
</evidence>
<dbReference type="EMBL" id="PIUK01000067">
    <property type="protein sequence ID" value="MBY6276244.1"/>
    <property type="molecule type" value="Genomic_DNA"/>
</dbReference>
<dbReference type="InterPro" id="IPR011701">
    <property type="entry name" value="MFS"/>
</dbReference>
<dbReference type="InterPro" id="IPR036259">
    <property type="entry name" value="MFS_trans_sf"/>
</dbReference>
<feature type="transmembrane region" description="Helical" evidence="6">
    <location>
        <begin position="12"/>
        <end position="31"/>
    </location>
</feature>
<dbReference type="Gene3D" id="1.20.1720.10">
    <property type="entry name" value="Multidrug resistance protein D"/>
    <property type="match status" value="1"/>
</dbReference>
<evidence type="ECO:0000259" key="7">
    <source>
        <dbReference type="PROSITE" id="PS50850"/>
    </source>
</evidence>
<dbReference type="InterPro" id="IPR020846">
    <property type="entry name" value="MFS_dom"/>
</dbReference>
<comment type="subcellular location">
    <subcellularLocation>
        <location evidence="1">Cell membrane</location>
        <topology evidence="1">Multi-pass membrane protein</topology>
    </subcellularLocation>
</comment>
<name>A0A953LIN2_SYMTR</name>
<dbReference type="PROSITE" id="PS50850">
    <property type="entry name" value="MFS"/>
    <property type="match status" value="1"/>
</dbReference>
<evidence type="ECO:0000256" key="4">
    <source>
        <dbReference type="ARBA" id="ARBA00022989"/>
    </source>
</evidence>
<dbReference type="PANTHER" id="PTHR23502:SF132">
    <property type="entry name" value="POLYAMINE TRANSPORTER 2-RELATED"/>
    <property type="match status" value="1"/>
</dbReference>
<evidence type="ECO:0000256" key="6">
    <source>
        <dbReference type="SAM" id="Phobius"/>
    </source>
</evidence>
<evidence type="ECO:0000313" key="9">
    <source>
        <dbReference type="Proteomes" id="UP000732377"/>
    </source>
</evidence>
<dbReference type="GO" id="GO:0005886">
    <property type="term" value="C:plasma membrane"/>
    <property type="evidence" value="ECO:0007669"/>
    <property type="project" value="UniProtKB-SubCell"/>
</dbReference>
<feature type="transmembrane region" description="Helical" evidence="6">
    <location>
        <begin position="220"/>
        <end position="244"/>
    </location>
</feature>
<protein>
    <submittedName>
        <fullName evidence="8">MFS transporter</fullName>
    </submittedName>
</protein>
<feature type="transmembrane region" description="Helical" evidence="6">
    <location>
        <begin position="108"/>
        <end position="129"/>
    </location>
</feature>
<dbReference type="Pfam" id="PF07690">
    <property type="entry name" value="MFS_1"/>
    <property type="match status" value="1"/>
</dbReference>
<proteinExistence type="predicted"/>